<sequence>PHQDSDPNPSPSSTKNHPPNHLRPPLQRRVRPRDHAAGRHLGVRALRHGILLRQCRRRVAGADQRAVPERAAPGDGEQRAAAGVGDLLRRPAAAGAPGAAAGSGGPGGRPTPLQGVHVEGVQELGVPDQAGRQQALLLRDHGDELAKPPR</sequence>
<accession>A0A1D6M018</accession>
<name>A0A1D6M018_MAIZE</name>
<feature type="region of interest" description="Disordered" evidence="1">
    <location>
        <begin position="1"/>
        <end position="150"/>
    </location>
</feature>
<feature type="non-terminal residue" evidence="2">
    <location>
        <position position="1"/>
    </location>
</feature>
<evidence type="ECO:0000256" key="1">
    <source>
        <dbReference type="SAM" id="MobiDB-lite"/>
    </source>
</evidence>
<evidence type="ECO:0000313" key="2">
    <source>
        <dbReference type="EMBL" id="AQK84661.1"/>
    </source>
</evidence>
<dbReference type="EMBL" id="CM000782">
    <property type="protein sequence ID" value="AQK84661.1"/>
    <property type="molecule type" value="Genomic_DNA"/>
</dbReference>
<organism evidence="2">
    <name type="scientific">Zea mays</name>
    <name type="common">Maize</name>
    <dbReference type="NCBI Taxonomy" id="4577"/>
    <lineage>
        <taxon>Eukaryota</taxon>
        <taxon>Viridiplantae</taxon>
        <taxon>Streptophyta</taxon>
        <taxon>Embryophyta</taxon>
        <taxon>Tracheophyta</taxon>
        <taxon>Spermatophyta</taxon>
        <taxon>Magnoliopsida</taxon>
        <taxon>Liliopsida</taxon>
        <taxon>Poales</taxon>
        <taxon>Poaceae</taxon>
        <taxon>PACMAD clade</taxon>
        <taxon>Panicoideae</taxon>
        <taxon>Andropogonodae</taxon>
        <taxon>Andropogoneae</taxon>
        <taxon>Tripsacinae</taxon>
        <taxon>Zea</taxon>
    </lineage>
</organism>
<keyword evidence="2" id="KW-0223">Dioxygenase</keyword>
<feature type="compositionally biased region" description="Basic and acidic residues" evidence="1">
    <location>
        <begin position="138"/>
        <end position="150"/>
    </location>
</feature>
<dbReference type="GO" id="GO:0051213">
    <property type="term" value="F:dioxygenase activity"/>
    <property type="evidence" value="ECO:0007669"/>
    <property type="project" value="UniProtKB-KW"/>
</dbReference>
<proteinExistence type="predicted"/>
<feature type="compositionally biased region" description="Low complexity" evidence="1">
    <location>
        <begin position="90"/>
        <end position="100"/>
    </location>
</feature>
<reference evidence="2" key="1">
    <citation type="submission" date="2015-12" db="EMBL/GenBank/DDBJ databases">
        <title>Update maize B73 reference genome by single molecule sequencing technologies.</title>
        <authorList>
            <consortium name="Maize Genome Sequencing Project"/>
            <person name="Ware D."/>
        </authorList>
    </citation>
    <scope>NUCLEOTIDE SEQUENCE</scope>
    <source>
        <tissue evidence="2">Seedling</tissue>
    </source>
</reference>
<protein>
    <submittedName>
        <fullName evidence="2">Gibberellin 2-beta-dioxygenase</fullName>
    </submittedName>
</protein>
<gene>
    <name evidence="2" type="ORF">ZEAMMB73_Zm00001d037724</name>
</gene>
<keyword evidence="2" id="KW-0560">Oxidoreductase</keyword>
<dbReference type="AlphaFoldDB" id="A0A1D6M018"/>